<dbReference type="EMBL" id="VLKM01000014">
    <property type="protein sequence ID" value="TWH92127.1"/>
    <property type="molecule type" value="Genomic_DNA"/>
</dbReference>
<proteinExistence type="predicted"/>
<gene>
    <name evidence="1" type="ORF">IP97_02489</name>
</gene>
<sequence length="441" mass="51967">MKFTILFLFWFANIFAQQQFRTSDFGYSDDVVKVEESLYKFNIETKEFVRENTYTTEIKSTFFQKQTLESYFGDKRLIGEYTYSYNSDFTLKEINYKPLEGNFGYPMKFLFQYEKGKLVKMIIQGISTTYFEYDRTGNLIKEIQKDVKNEVVKVTIYQDYKGKSSYVKIQKDGDGTGADFTKEYFENSIVTRKELVSGDFNSIITYTYDKNKNVLSQVYDDSSRIDFNYEFDAKNNRIKIAKLSQAEPEDNSFTFIKITYADGTTSGSASLDLDFVKKHDKLFREKDSLMQQYQKVVYSRKDYLSVLKGEDNVIEIQDSYDNNFEKVVQLVDTPEHSSLVIFNEVDQSVHFVKDFYLDDFSKHEWHDAIKLISPTRIFWVKDNKFKISFYQDGKYLQSSNFSIYDDENPNHLIVKSFDGTTYQIQNVETSEAGRLYPLFKK</sequence>
<keyword evidence="2" id="KW-1185">Reference proteome</keyword>
<accession>A0A562K9Q3</accession>
<dbReference type="Gene3D" id="2.180.10.10">
    <property type="entry name" value="RHS repeat-associated core"/>
    <property type="match status" value="1"/>
</dbReference>
<dbReference type="OrthoDB" id="1314863at2"/>
<dbReference type="RefSeq" id="WP_133608042.1">
    <property type="nucleotide sequence ID" value="NZ_SNZC01000002.1"/>
</dbReference>
<protein>
    <recommendedName>
        <fullName evidence="3">YD repeat-containing protein</fullName>
    </recommendedName>
</protein>
<evidence type="ECO:0000313" key="2">
    <source>
        <dbReference type="Proteomes" id="UP000315312"/>
    </source>
</evidence>
<dbReference type="AlphaFoldDB" id="A0A562K9Q3"/>
<name>A0A562K9Q3_9FLAO</name>
<comment type="caution">
    <text evidence="1">The sequence shown here is derived from an EMBL/GenBank/DDBJ whole genome shotgun (WGS) entry which is preliminary data.</text>
</comment>
<dbReference type="Proteomes" id="UP000315312">
    <property type="component" value="Unassembled WGS sequence"/>
</dbReference>
<reference evidence="1 2" key="1">
    <citation type="journal article" date="2015" name="Stand. Genomic Sci.">
        <title>Genomic Encyclopedia of Bacterial and Archaeal Type Strains, Phase III: the genomes of soil and plant-associated and newly described type strains.</title>
        <authorList>
            <person name="Whitman W.B."/>
            <person name="Woyke T."/>
            <person name="Klenk H.P."/>
            <person name="Zhou Y."/>
            <person name="Lilburn T.G."/>
            <person name="Beck B.J."/>
            <person name="De Vos P."/>
            <person name="Vandamme P."/>
            <person name="Eisen J.A."/>
            <person name="Garrity G."/>
            <person name="Hugenholtz P."/>
            <person name="Kyrpides N.C."/>
        </authorList>
    </citation>
    <scope>NUCLEOTIDE SEQUENCE [LARGE SCALE GENOMIC DNA]</scope>
    <source>
        <strain evidence="1 2">CGMCC 1.6844</strain>
    </source>
</reference>
<organism evidence="1 2">
    <name type="scientific">Flavobacterium cheniae</name>
    <dbReference type="NCBI Taxonomy" id="295428"/>
    <lineage>
        <taxon>Bacteria</taxon>
        <taxon>Pseudomonadati</taxon>
        <taxon>Bacteroidota</taxon>
        <taxon>Flavobacteriia</taxon>
        <taxon>Flavobacteriales</taxon>
        <taxon>Flavobacteriaceae</taxon>
        <taxon>Flavobacterium</taxon>
    </lineage>
</organism>
<evidence type="ECO:0008006" key="3">
    <source>
        <dbReference type="Google" id="ProtNLM"/>
    </source>
</evidence>
<evidence type="ECO:0000313" key="1">
    <source>
        <dbReference type="EMBL" id="TWH92127.1"/>
    </source>
</evidence>